<evidence type="ECO:0000256" key="11">
    <source>
        <dbReference type="HAMAP-Rule" id="MF_03055"/>
    </source>
</evidence>
<evidence type="ECO:0000256" key="8">
    <source>
        <dbReference type="ARBA" id="ARBA00022884"/>
    </source>
</evidence>
<protein>
    <recommendedName>
        <fullName evidence="11">tRNA (guanine-N(7)-)-methyltransferase</fullName>
        <ecNumber evidence="11">2.1.1.33</ecNumber>
    </recommendedName>
    <alternativeName>
        <fullName evidence="11">Transfer RNA methyltransferase 8</fullName>
    </alternativeName>
    <alternativeName>
        <fullName evidence="11">tRNA (guanine(46)-N(7))-methyltransferase</fullName>
    </alternativeName>
    <alternativeName>
        <fullName evidence="11">tRNA(m7G46)-methyltransferase</fullName>
    </alternativeName>
</protein>
<accession>A0A1Y2FE27</accession>
<evidence type="ECO:0000256" key="5">
    <source>
        <dbReference type="ARBA" id="ARBA00022679"/>
    </source>
</evidence>
<gene>
    <name evidence="11" type="primary">TRM8</name>
    <name evidence="12" type="ORF">LY90DRAFT_448994</name>
</gene>
<dbReference type="EMBL" id="MCOG01000009">
    <property type="protein sequence ID" value="ORY82162.1"/>
    <property type="molecule type" value="Genomic_DNA"/>
</dbReference>
<dbReference type="SUPFAM" id="SSF53335">
    <property type="entry name" value="S-adenosyl-L-methionine-dependent methyltransferases"/>
    <property type="match status" value="1"/>
</dbReference>
<comment type="caution">
    <text evidence="12">The sequence shown here is derived from an EMBL/GenBank/DDBJ whole genome shotgun (WGS) entry which is preliminary data.</text>
</comment>
<comment type="pathway">
    <text evidence="10 11">tRNA modification; N(7)-methylguanine-tRNA biosynthesis.</text>
</comment>
<dbReference type="GO" id="GO:0000049">
    <property type="term" value="F:tRNA binding"/>
    <property type="evidence" value="ECO:0007669"/>
    <property type="project" value="UniProtKB-UniRule"/>
</dbReference>
<organism evidence="12 13">
    <name type="scientific">Neocallimastix californiae</name>
    <dbReference type="NCBI Taxonomy" id="1754190"/>
    <lineage>
        <taxon>Eukaryota</taxon>
        <taxon>Fungi</taxon>
        <taxon>Fungi incertae sedis</taxon>
        <taxon>Chytridiomycota</taxon>
        <taxon>Chytridiomycota incertae sedis</taxon>
        <taxon>Neocallimastigomycetes</taxon>
        <taxon>Neocallimastigales</taxon>
        <taxon>Neocallimastigaceae</taxon>
        <taxon>Neocallimastix</taxon>
    </lineage>
</organism>
<evidence type="ECO:0000256" key="1">
    <source>
        <dbReference type="ARBA" id="ARBA00000142"/>
    </source>
</evidence>
<dbReference type="GO" id="GO:0008176">
    <property type="term" value="F:tRNA (guanine(46)-N7)-methyltransferase activity"/>
    <property type="evidence" value="ECO:0007669"/>
    <property type="project" value="UniProtKB-UniRule"/>
</dbReference>
<comment type="catalytic activity">
    <reaction evidence="1 11">
        <text>guanosine(46) in tRNA + S-adenosyl-L-methionine = N(7)-methylguanosine(46) in tRNA + S-adenosyl-L-homocysteine</text>
        <dbReference type="Rhea" id="RHEA:42708"/>
        <dbReference type="Rhea" id="RHEA-COMP:10188"/>
        <dbReference type="Rhea" id="RHEA-COMP:10189"/>
        <dbReference type="ChEBI" id="CHEBI:57856"/>
        <dbReference type="ChEBI" id="CHEBI:59789"/>
        <dbReference type="ChEBI" id="CHEBI:74269"/>
        <dbReference type="ChEBI" id="CHEBI:74480"/>
        <dbReference type="EC" id="2.1.1.33"/>
    </reaction>
</comment>
<dbReference type="PANTHER" id="PTHR23417">
    <property type="entry name" value="3-DEOXY-D-MANNO-OCTULOSONIC-ACID TRANSFERASE/TRNA GUANINE-N 7 - -METHYLTRANSFERASE"/>
    <property type="match status" value="1"/>
</dbReference>
<dbReference type="Gene3D" id="3.40.50.150">
    <property type="entry name" value="Vaccinia Virus protein VP39"/>
    <property type="match status" value="1"/>
</dbReference>
<evidence type="ECO:0000256" key="4">
    <source>
        <dbReference type="ARBA" id="ARBA00022603"/>
    </source>
</evidence>
<dbReference type="InterPro" id="IPR029063">
    <property type="entry name" value="SAM-dependent_MTases_sf"/>
</dbReference>
<comment type="subcellular location">
    <subcellularLocation>
        <location evidence="2 11">Nucleus</location>
    </subcellularLocation>
</comment>
<dbReference type="Proteomes" id="UP000193920">
    <property type="component" value="Unassembled WGS sequence"/>
</dbReference>
<evidence type="ECO:0000313" key="13">
    <source>
        <dbReference type="Proteomes" id="UP000193920"/>
    </source>
</evidence>
<dbReference type="PANTHER" id="PTHR23417:SF16">
    <property type="entry name" value="TRNA (GUANINE-N(7)-)-METHYLTRANSFERASE"/>
    <property type="match status" value="1"/>
</dbReference>
<feature type="binding site" evidence="11">
    <location>
        <begin position="97"/>
        <end position="98"/>
    </location>
    <ligand>
        <name>S-adenosyl-L-methionine</name>
        <dbReference type="ChEBI" id="CHEBI:59789"/>
    </ligand>
</feature>
<keyword evidence="5 11" id="KW-0808">Transferase</keyword>
<evidence type="ECO:0000256" key="9">
    <source>
        <dbReference type="ARBA" id="ARBA00023242"/>
    </source>
</evidence>
<dbReference type="InterPro" id="IPR003358">
    <property type="entry name" value="tRNA_(Gua-N-7)_MeTrfase_Trmb"/>
</dbReference>
<dbReference type="CDD" id="cd02440">
    <property type="entry name" value="AdoMet_MTases"/>
    <property type="match status" value="1"/>
</dbReference>
<keyword evidence="3 11" id="KW-0820">tRNA-binding</keyword>
<keyword evidence="7 11" id="KW-0819">tRNA processing</keyword>
<dbReference type="OrthoDB" id="47276at2759"/>
<proteinExistence type="inferred from homology"/>
<dbReference type="GO" id="GO:0005634">
    <property type="term" value="C:nucleus"/>
    <property type="evidence" value="ECO:0007669"/>
    <property type="project" value="UniProtKB-SubCell"/>
</dbReference>
<dbReference type="EC" id="2.1.1.33" evidence="11"/>
<keyword evidence="9 11" id="KW-0539">Nucleus</keyword>
<feature type="binding site" evidence="11">
    <location>
        <begin position="130"/>
        <end position="131"/>
    </location>
    <ligand>
        <name>S-adenosyl-L-methionine</name>
        <dbReference type="ChEBI" id="CHEBI:59789"/>
    </ligand>
</feature>
<dbReference type="InterPro" id="IPR025763">
    <property type="entry name" value="Trm8_euk"/>
</dbReference>
<comment type="subunit">
    <text evidence="11">Forms a complex with TRM82.</text>
</comment>
<dbReference type="UniPathway" id="UPA00989"/>
<keyword evidence="6 11" id="KW-0949">S-adenosyl-L-methionine</keyword>
<dbReference type="NCBIfam" id="TIGR00091">
    <property type="entry name" value="tRNA (guanosine(46)-N7)-methyltransferase TrmB"/>
    <property type="match status" value="1"/>
</dbReference>
<dbReference type="FunFam" id="3.40.50.150:FF:000060">
    <property type="entry name" value="tRNA (guanine-N(7)-)-methyltransferase"/>
    <property type="match status" value="1"/>
</dbReference>
<name>A0A1Y2FE27_9FUNG</name>
<keyword evidence="4 11" id="KW-0489">Methyltransferase</keyword>
<feature type="binding site" evidence="11">
    <location>
        <position position="74"/>
    </location>
    <ligand>
        <name>S-adenosyl-L-methionine</name>
        <dbReference type="ChEBI" id="CHEBI:59789"/>
    </ligand>
</feature>
<feature type="active site" evidence="11">
    <location>
        <position position="153"/>
    </location>
</feature>
<keyword evidence="8 11" id="KW-0694">RNA-binding</keyword>
<evidence type="ECO:0000256" key="7">
    <source>
        <dbReference type="ARBA" id="ARBA00022694"/>
    </source>
</evidence>
<dbReference type="AlphaFoldDB" id="A0A1Y2FE27"/>
<keyword evidence="13" id="KW-1185">Reference proteome</keyword>
<comment type="similarity">
    <text evidence="11">Belongs to the class I-like SAM-binding methyltransferase superfamily. TrmB family.</text>
</comment>
<evidence type="ECO:0000256" key="3">
    <source>
        <dbReference type="ARBA" id="ARBA00022555"/>
    </source>
</evidence>
<dbReference type="HAMAP" id="MF_03055">
    <property type="entry name" value="tRNA_methyltr_TrmB_euk"/>
    <property type="match status" value="1"/>
</dbReference>
<evidence type="ECO:0000256" key="2">
    <source>
        <dbReference type="ARBA" id="ARBA00004123"/>
    </source>
</evidence>
<evidence type="ECO:0000313" key="12">
    <source>
        <dbReference type="EMBL" id="ORY82162.1"/>
    </source>
</evidence>
<feature type="binding site" evidence="11">
    <location>
        <position position="150"/>
    </location>
    <ligand>
        <name>S-adenosyl-L-methionine</name>
        <dbReference type="ChEBI" id="CHEBI:59789"/>
    </ligand>
</feature>
<dbReference type="PROSITE" id="PS51625">
    <property type="entry name" value="SAM_MT_TRMB"/>
    <property type="match status" value="1"/>
</dbReference>
<dbReference type="GO" id="GO:0106143">
    <property type="term" value="C:tRNA (m7G46) methyltransferase complex"/>
    <property type="evidence" value="ECO:0007669"/>
    <property type="project" value="UniProtKB-ARBA"/>
</dbReference>
<dbReference type="Pfam" id="PF02390">
    <property type="entry name" value="Methyltransf_4"/>
    <property type="match status" value="1"/>
</dbReference>
<reference evidence="12 13" key="1">
    <citation type="submission" date="2016-08" db="EMBL/GenBank/DDBJ databases">
        <title>A Parts List for Fungal Cellulosomes Revealed by Comparative Genomics.</title>
        <authorList>
            <consortium name="DOE Joint Genome Institute"/>
            <person name="Haitjema C.H."/>
            <person name="Gilmore S.P."/>
            <person name="Henske J.K."/>
            <person name="Solomon K.V."/>
            <person name="De Groot R."/>
            <person name="Kuo A."/>
            <person name="Mondo S.J."/>
            <person name="Salamov A.A."/>
            <person name="Labutti K."/>
            <person name="Zhao Z."/>
            <person name="Chiniquy J."/>
            <person name="Barry K."/>
            <person name="Brewer H.M."/>
            <person name="Purvine S.O."/>
            <person name="Wright A.T."/>
            <person name="Boxma B."/>
            <person name="Van Alen T."/>
            <person name="Hackstein J.H."/>
            <person name="Baker S.E."/>
            <person name="Grigoriev I.V."/>
            <person name="O'Malley M.A."/>
        </authorList>
    </citation>
    <scope>NUCLEOTIDE SEQUENCE [LARGE SCALE GENOMIC DNA]</scope>
    <source>
        <strain evidence="12 13">G1</strain>
    </source>
</reference>
<evidence type="ECO:0000256" key="6">
    <source>
        <dbReference type="ARBA" id="ARBA00022691"/>
    </source>
</evidence>
<sequence length="252" mass="29520">MEDSEQSSNKRPGDVVKLPRKRFYRQRAHANPFSDHDLIYPIKPDEMDWSPYFPKYFSKDSKDNTKKVDFIDVGCGYGGILVALAPLFPDKLILGMEIRTKVEDYVKKRIDALRANQEDLYQNIAVIRMNAMKFLPNFFEPGQLSKMFFLFPDPHFKKKKHKNRIISPNLLAEYAYLLKVGGQLYTATDVRELHEWMVEKCDAHPLFERIPDEELKDDPCINCILNETEEGKKVARNKGDKHFAVYRRIENN</sequence>
<feature type="binding site" evidence="11">
    <location>
        <begin position="228"/>
        <end position="230"/>
    </location>
    <ligand>
        <name>S-adenosyl-L-methionine</name>
        <dbReference type="ChEBI" id="CHEBI:59789"/>
    </ligand>
</feature>
<dbReference type="STRING" id="1754190.A0A1Y2FE27"/>
<evidence type="ECO:0000256" key="10">
    <source>
        <dbReference type="ARBA" id="ARBA00060552"/>
    </source>
</evidence>
<comment type="function">
    <text evidence="11">Catalyzes the formation of N(7)-methylguanine at position 46 (m7G46) in tRNA.</text>
</comment>